<evidence type="ECO:0000313" key="3">
    <source>
        <dbReference type="Proteomes" id="UP000198372"/>
    </source>
</evidence>
<dbReference type="Proteomes" id="UP000198372">
    <property type="component" value="Unassembled WGS sequence"/>
</dbReference>
<accession>A0A238F7A4</accession>
<evidence type="ECO:0000313" key="2">
    <source>
        <dbReference type="EMBL" id="SCV67068.1"/>
    </source>
</evidence>
<keyword evidence="3" id="KW-1185">Reference proteome</keyword>
<sequence>MDFDDVVASSRTDGMSESYRSANEIFDDIDSNNAEPDRKLEPDVPAFFSKAPQIVGNKVSFDTIYRSALTTIADANQVVHDHIREMMASGKPLSTHVSFPGLHALKVQSGHSQGIGPVGAFGVGAATEWIWTSALKWSTFLSNKRPSSLGRGQLLPSPFLEWLDGVWVPWPAVKRLRRDGTEHSSRSARSD</sequence>
<protein>
    <submittedName>
        <fullName evidence="2">BQ2448_5714 protein</fullName>
    </submittedName>
</protein>
<dbReference type="OrthoDB" id="2540390at2759"/>
<name>A0A238F7A4_9BASI</name>
<feature type="compositionally biased region" description="Polar residues" evidence="1">
    <location>
        <begin position="9"/>
        <end position="21"/>
    </location>
</feature>
<reference evidence="3" key="1">
    <citation type="submission" date="2016-09" db="EMBL/GenBank/DDBJ databases">
        <authorList>
            <person name="Jeantristanb JTB J.-T."/>
            <person name="Ricardo R."/>
        </authorList>
    </citation>
    <scope>NUCLEOTIDE SEQUENCE [LARGE SCALE GENOMIC DNA]</scope>
</reference>
<dbReference type="STRING" id="269621.A0A238F7A4"/>
<proteinExistence type="predicted"/>
<organism evidence="2 3">
    <name type="scientific">Microbotryum intermedium</name>
    <dbReference type="NCBI Taxonomy" id="269621"/>
    <lineage>
        <taxon>Eukaryota</taxon>
        <taxon>Fungi</taxon>
        <taxon>Dikarya</taxon>
        <taxon>Basidiomycota</taxon>
        <taxon>Pucciniomycotina</taxon>
        <taxon>Microbotryomycetes</taxon>
        <taxon>Microbotryales</taxon>
        <taxon>Microbotryaceae</taxon>
        <taxon>Microbotryum</taxon>
    </lineage>
</organism>
<evidence type="ECO:0000256" key="1">
    <source>
        <dbReference type="SAM" id="MobiDB-lite"/>
    </source>
</evidence>
<dbReference type="AlphaFoldDB" id="A0A238F7A4"/>
<feature type="region of interest" description="Disordered" evidence="1">
    <location>
        <begin position="1"/>
        <end position="40"/>
    </location>
</feature>
<dbReference type="EMBL" id="FMSP01000001">
    <property type="protein sequence ID" value="SCV67068.1"/>
    <property type="molecule type" value="Genomic_DNA"/>
</dbReference>
<gene>
    <name evidence="2" type="ORF">BQ2448_5714</name>
</gene>